<dbReference type="Pfam" id="PF02525">
    <property type="entry name" value="Flavodoxin_2"/>
    <property type="match status" value="1"/>
</dbReference>
<comment type="catalytic activity">
    <reaction evidence="6">
        <text>2 a quinone + NADH + H(+) = 2 a 1,4-benzosemiquinone + NAD(+)</text>
        <dbReference type="Rhea" id="RHEA:65952"/>
        <dbReference type="ChEBI" id="CHEBI:15378"/>
        <dbReference type="ChEBI" id="CHEBI:57540"/>
        <dbReference type="ChEBI" id="CHEBI:57945"/>
        <dbReference type="ChEBI" id="CHEBI:132124"/>
        <dbReference type="ChEBI" id="CHEBI:134225"/>
    </reaction>
</comment>
<sequence>MLLQVDSSASDTRDSVSRQLTSLFAETWRSRHGPVGYRDLAAAPVPPLTRTYVTLGQRVEGFGTVPLGKVAELAENADERREWDLTLPLIDEVRAAGTVLIGAPMYNLSISAALKAWIDRIGFPGVFTDPVSGRSLLRDKEVVVVTTRGGGYGPELNFQTPYLRAVLGKLGFSRANLTFIEAEFTRAEDVPGLARFRDHAAKSLAAAREAVLRRSRR</sequence>
<dbReference type="Gene3D" id="3.40.50.360">
    <property type="match status" value="1"/>
</dbReference>
<reference evidence="9" key="1">
    <citation type="journal article" date="2019" name="Int. J. Syst. Evol. Microbiol.">
        <title>The Global Catalogue of Microorganisms (GCM) 10K type strain sequencing project: providing services to taxonomists for standard genome sequencing and annotation.</title>
        <authorList>
            <consortium name="The Broad Institute Genomics Platform"/>
            <consortium name="The Broad Institute Genome Sequencing Center for Infectious Disease"/>
            <person name="Wu L."/>
            <person name="Ma J."/>
        </authorList>
    </citation>
    <scope>NUCLEOTIDE SEQUENCE [LARGE SCALE GENOMIC DNA]</scope>
    <source>
        <strain evidence="9">CGMCC 4.7645</strain>
    </source>
</reference>
<keyword evidence="2 6" id="KW-0288">FMN</keyword>
<comment type="cofactor">
    <cofactor evidence="6">
        <name>FMN</name>
        <dbReference type="ChEBI" id="CHEBI:58210"/>
    </cofactor>
    <text evidence="6">Binds 1 FMN per subunit.</text>
</comment>
<keyword evidence="3 6" id="KW-0560">Oxidoreductase</keyword>
<organism evidence="8 9">
    <name type="scientific">Amycolatopsis pigmentata</name>
    <dbReference type="NCBI Taxonomy" id="450801"/>
    <lineage>
        <taxon>Bacteria</taxon>
        <taxon>Bacillati</taxon>
        <taxon>Actinomycetota</taxon>
        <taxon>Actinomycetes</taxon>
        <taxon>Pseudonocardiales</taxon>
        <taxon>Pseudonocardiaceae</taxon>
        <taxon>Amycolatopsis</taxon>
    </lineage>
</organism>
<feature type="binding site" evidence="6">
    <location>
        <begin position="15"/>
        <end position="17"/>
    </location>
    <ligand>
        <name>FMN</name>
        <dbReference type="ChEBI" id="CHEBI:58210"/>
    </ligand>
</feature>
<keyword evidence="4 6" id="KW-0520">NAD</keyword>
<feature type="binding site" evidence="6">
    <location>
        <begin position="147"/>
        <end position="150"/>
    </location>
    <ligand>
        <name>FMN</name>
        <dbReference type="ChEBI" id="CHEBI:58210"/>
    </ligand>
</feature>
<dbReference type="InterPro" id="IPR050104">
    <property type="entry name" value="FMN-dep_NADH:Q_OxRdtase_AzoR1"/>
</dbReference>
<comment type="caution">
    <text evidence="8">The sequence shown here is derived from an EMBL/GenBank/DDBJ whole genome shotgun (WGS) entry which is preliminary data.</text>
</comment>
<evidence type="ECO:0000256" key="3">
    <source>
        <dbReference type="ARBA" id="ARBA00023002"/>
    </source>
</evidence>
<dbReference type="InterPro" id="IPR003680">
    <property type="entry name" value="Flavodoxin_fold"/>
</dbReference>
<dbReference type="EMBL" id="JBHUKR010000004">
    <property type="protein sequence ID" value="MFD2415252.1"/>
    <property type="molecule type" value="Genomic_DNA"/>
</dbReference>
<evidence type="ECO:0000256" key="6">
    <source>
        <dbReference type="HAMAP-Rule" id="MF_01216"/>
    </source>
</evidence>
<evidence type="ECO:0000256" key="5">
    <source>
        <dbReference type="ARBA" id="ARBA00048542"/>
    </source>
</evidence>
<dbReference type="SUPFAM" id="SSF52218">
    <property type="entry name" value="Flavoproteins"/>
    <property type="match status" value="1"/>
</dbReference>
<evidence type="ECO:0000313" key="9">
    <source>
        <dbReference type="Proteomes" id="UP001597417"/>
    </source>
</evidence>
<feature type="binding site" evidence="6">
    <location>
        <begin position="105"/>
        <end position="108"/>
    </location>
    <ligand>
        <name>FMN</name>
        <dbReference type="ChEBI" id="CHEBI:58210"/>
    </ligand>
</feature>
<comment type="subunit">
    <text evidence="6">Homodimer.</text>
</comment>
<comment type="function">
    <text evidence="6">Also exhibits azoreductase activity. Catalyzes the reductive cleavage of the azo bond in aromatic azo compounds to the corresponding amines.</text>
</comment>
<dbReference type="PANTHER" id="PTHR43741">
    <property type="entry name" value="FMN-DEPENDENT NADH-AZOREDUCTASE 1"/>
    <property type="match status" value="1"/>
</dbReference>
<dbReference type="InterPro" id="IPR029039">
    <property type="entry name" value="Flavoprotein-like_sf"/>
</dbReference>
<comment type="function">
    <text evidence="6">Quinone reductase that provides resistance to thiol-specific stress caused by electrophilic quinones.</text>
</comment>
<dbReference type="PANTHER" id="PTHR43741:SF4">
    <property type="entry name" value="FMN-DEPENDENT NADH:QUINONE OXIDOREDUCTASE"/>
    <property type="match status" value="1"/>
</dbReference>
<evidence type="ECO:0000313" key="8">
    <source>
        <dbReference type="EMBL" id="MFD2415252.1"/>
    </source>
</evidence>
<protein>
    <recommendedName>
        <fullName evidence="6">FMN dependent NADH:quinone oxidoreductase</fullName>
        <ecNumber evidence="6">1.6.5.-</ecNumber>
    </recommendedName>
    <alternativeName>
        <fullName evidence="6">Azo-dye reductase</fullName>
    </alternativeName>
    <alternativeName>
        <fullName evidence="6">FMN-dependent NADH-azo compound oxidoreductase</fullName>
    </alternativeName>
    <alternativeName>
        <fullName evidence="6">FMN-dependent NADH-azoreductase</fullName>
        <ecNumber evidence="6">1.7.1.17</ecNumber>
    </alternativeName>
</protein>
<comment type="caution">
    <text evidence="6">Lacks conserved residue(s) required for the propagation of feature annotation.</text>
</comment>
<evidence type="ECO:0000259" key="7">
    <source>
        <dbReference type="Pfam" id="PF02525"/>
    </source>
</evidence>
<comment type="catalytic activity">
    <reaction evidence="5">
        <text>N,N-dimethyl-1,4-phenylenediamine + anthranilate + 2 NAD(+) = 2-(4-dimethylaminophenyl)diazenylbenzoate + 2 NADH + 2 H(+)</text>
        <dbReference type="Rhea" id="RHEA:55872"/>
        <dbReference type="ChEBI" id="CHEBI:15378"/>
        <dbReference type="ChEBI" id="CHEBI:15783"/>
        <dbReference type="ChEBI" id="CHEBI:16567"/>
        <dbReference type="ChEBI" id="CHEBI:57540"/>
        <dbReference type="ChEBI" id="CHEBI:57945"/>
        <dbReference type="ChEBI" id="CHEBI:71579"/>
        <dbReference type="EC" id="1.7.1.17"/>
    </reaction>
    <physiologicalReaction direction="right-to-left" evidence="5">
        <dbReference type="Rhea" id="RHEA:55874"/>
    </physiologicalReaction>
</comment>
<feature type="domain" description="Flavodoxin-like fold" evidence="7">
    <location>
        <begin position="3"/>
        <end position="187"/>
    </location>
</feature>
<dbReference type="EC" id="1.7.1.17" evidence="6"/>
<dbReference type="InterPro" id="IPR023048">
    <property type="entry name" value="NADH:quinone_OxRdtase_FMN_depd"/>
</dbReference>
<dbReference type="EC" id="1.6.5.-" evidence="6"/>
<proteinExistence type="inferred from homology"/>
<accession>A0ABW5FNB5</accession>
<dbReference type="Proteomes" id="UP001597417">
    <property type="component" value="Unassembled WGS sequence"/>
</dbReference>
<dbReference type="HAMAP" id="MF_01216">
    <property type="entry name" value="Azoreductase_type1"/>
    <property type="match status" value="1"/>
</dbReference>
<evidence type="ECO:0000256" key="4">
    <source>
        <dbReference type="ARBA" id="ARBA00023027"/>
    </source>
</evidence>
<evidence type="ECO:0000256" key="1">
    <source>
        <dbReference type="ARBA" id="ARBA00022630"/>
    </source>
</evidence>
<gene>
    <name evidence="6" type="primary">azoR</name>
    <name evidence="8" type="ORF">ACFSXZ_02810</name>
</gene>
<dbReference type="RefSeq" id="WP_378260890.1">
    <property type="nucleotide sequence ID" value="NZ_JBHUKR010000004.1"/>
</dbReference>
<evidence type="ECO:0000256" key="2">
    <source>
        <dbReference type="ARBA" id="ARBA00022643"/>
    </source>
</evidence>
<name>A0ABW5FNB5_9PSEU</name>
<keyword evidence="1 6" id="KW-0285">Flavoprotein</keyword>
<comment type="similarity">
    <text evidence="6">Belongs to the azoreductase type 1 family.</text>
</comment>
<keyword evidence="9" id="KW-1185">Reference proteome</keyword>